<dbReference type="PANTHER" id="PTHR31983">
    <property type="entry name" value="ENDO-1,3(4)-BETA-GLUCANASE 1"/>
    <property type="match status" value="1"/>
</dbReference>
<evidence type="ECO:0000256" key="6">
    <source>
        <dbReference type="ARBA" id="ARBA00023295"/>
    </source>
</evidence>
<comment type="similarity">
    <text evidence="2">Belongs to the glycosyl hydrolase 81 family.</text>
</comment>
<dbReference type="Proteomes" id="UP001457282">
    <property type="component" value="Unassembled WGS sequence"/>
</dbReference>
<evidence type="ECO:0000313" key="10">
    <source>
        <dbReference type="EMBL" id="KAK9925028.1"/>
    </source>
</evidence>
<keyword evidence="7" id="KW-0961">Cell wall biogenesis/degradation</keyword>
<evidence type="ECO:0000256" key="8">
    <source>
        <dbReference type="ARBA" id="ARBA00023326"/>
    </source>
</evidence>
<evidence type="ECO:0000256" key="1">
    <source>
        <dbReference type="ARBA" id="ARBA00000382"/>
    </source>
</evidence>
<evidence type="ECO:0000256" key="3">
    <source>
        <dbReference type="ARBA" id="ARBA00012780"/>
    </source>
</evidence>
<keyword evidence="5" id="KW-0119">Carbohydrate metabolism</keyword>
<keyword evidence="6" id="KW-0326">Glycosidase</keyword>
<dbReference type="AlphaFoldDB" id="A0AAW1WKE8"/>
<dbReference type="InterPro" id="IPR040720">
    <property type="entry name" value="GH81_C"/>
</dbReference>
<keyword evidence="8" id="KW-0624">Polysaccharide degradation</keyword>
<gene>
    <name evidence="10" type="ORF">M0R45_033369</name>
</gene>
<comment type="caution">
    <text evidence="10">The sequence shown here is derived from an EMBL/GenBank/DDBJ whole genome shotgun (WGS) entry which is preliminary data.</text>
</comment>
<dbReference type="EC" id="3.2.1.39" evidence="3"/>
<dbReference type="InterPro" id="IPR005200">
    <property type="entry name" value="Endo-beta-glucanase"/>
</dbReference>
<dbReference type="EMBL" id="JBEDUW010000006">
    <property type="protein sequence ID" value="KAK9925028.1"/>
    <property type="molecule type" value="Genomic_DNA"/>
</dbReference>
<keyword evidence="4" id="KW-0378">Hydrolase</keyword>
<evidence type="ECO:0000256" key="4">
    <source>
        <dbReference type="ARBA" id="ARBA00022801"/>
    </source>
</evidence>
<feature type="domain" description="Glycosyl hydrolase family 81 C-terminal" evidence="9">
    <location>
        <begin position="82"/>
        <end position="165"/>
    </location>
</feature>
<evidence type="ECO:0000256" key="7">
    <source>
        <dbReference type="ARBA" id="ARBA00023316"/>
    </source>
</evidence>
<dbReference type="PANTHER" id="PTHR31983:SF0">
    <property type="entry name" value="GLUCAN ENDO-1,3-BETA-D-GLUCOSIDASE 2"/>
    <property type="match status" value="1"/>
</dbReference>
<comment type="catalytic activity">
    <reaction evidence="1">
        <text>Hydrolysis of (1-&gt;3)-beta-D-glucosidic linkages in (1-&gt;3)-beta-D-glucans.</text>
        <dbReference type="EC" id="3.2.1.39"/>
    </reaction>
</comment>
<dbReference type="GO" id="GO:0052861">
    <property type="term" value="F:endo-1,3(4)-beta-glucanase activity"/>
    <property type="evidence" value="ECO:0007669"/>
    <property type="project" value="InterPro"/>
</dbReference>
<name>A0AAW1WKE8_RUBAR</name>
<accession>A0AAW1WKE8</accession>
<evidence type="ECO:0000259" key="9">
    <source>
        <dbReference type="Pfam" id="PF17652"/>
    </source>
</evidence>
<dbReference type="Pfam" id="PF17652">
    <property type="entry name" value="Glyco_hydro81C"/>
    <property type="match status" value="1"/>
</dbReference>
<dbReference type="GO" id="GO:0000272">
    <property type="term" value="P:polysaccharide catabolic process"/>
    <property type="evidence" value="ECO:0007669"/>
    <property type="project" value="UniProtKB-KW"/>
</dbReference>
<reference evidence="10 11" key="1">
    <citation type="journal article" date="2023" name="G3 (Bethesda)">
        <title>A chromosome-length genome assembly and annotation of blackberry (Rubus argutus, cv. 'Hillquist').</title>
        <authorList>
            <person name="Bruna T."/>
            <person name="Aryal R."/>
            <person name="Dudchenko O."/>
            <person name="Sargent D.J."/>
            <person name="Mead D."/>
            <person name="Buti M."/>
            <person name="Cavallini A."/>
            <person name="Hytonen T."/>
            <person name="Andres J."/>
            <person name="Pham M."/>
            <person name="Weisz D."/>
            <person name="Mascagni F."/>
            <person name="Usai G."/>
            <person name="Natali L."/>
            <person name="Bassil N."/>
            <person name="Fernandez G.E."/>
            <person name="Lomsadze A."/>
            <person name="Armour M."/>
            <person name="Olukolu B."/>
            <person name="Poorten T."/>
            <person name="Britton C."/>
            <person name="Davik J."/>
            <person name="Ashrafi H."/>
            <person name="Aiden E.L."/>
            <person name="Borodovsky M."/>
            <person name="Worthington M."/>
        </authorList>
    </citation>
    <scope>NUCLEOTIDE SEQUENCE [LARGE SCALE GENOMIC DNA]</scope>
    <source>
        <strain evidence="10">PI 553951</strain>
    </source>
</reference>
<proteinExistence type="inferred from homology"/>
<dbReference type="GO" id="GO:0042973">
    <property type="term" value="F:glucan endo-1,3-beta-D-glucosidase activity"/>
    <property type="evidence" value="ECO:0007669"/>
    <property type="project" value="UniProtKB-EC"/>
</dbReference>
<evidence type="ECO:0000313" key="11">
    <source>
        <dbReference type="Proteomes" id="UP001457282"/>
    </source>
</evidence>
<evidence type="ECO:0000256" key="2">
    <source>
        <dbReference type="ARBA" id="ARBA00010730"/>
    </source>
</evidence>
<dbReference type="GO" id="GO:0071555">
    <property type="term" value="P:cell wall organization"/>
    <property type="evidence" value="ECO:0007669"/>
    <property type="project" value="UniProtKB-KW"/>
</dbReference>
<evidence type="ECO:0000256" key="5">
    <source>
        <dbReference type="ARBA" id="ARBA00023277"/>
    </source>
</evidence>
<protein>
    <recommendedName>
        <fullName evidence="3">glucan endo-1,3-beta-D-glucosidase</fullName>
        <ecNumber evidence="3">3.2.1.39</ecNumber>
    </recommendedName>
</protein>
<sequence length="215" mass="23872">MSIDSDLIGVVGNSWVLKTQPIPITWHSISGVKDLAHAYTEALISTPVSTTASYFYGKLIAKAARLALIAEEVGFNDVQCMLTSYSAALMGLAYRDTNVTDTGSLLAALEIQAAQKWWHVHQGDNIYDEVFASENKITGIVWSNKRDTGLWFAPPESKECRLGIQGGVTDDWKGFAYALKGIYNKQEDLQKIRNLTRFDDGNSLANLLWWIHSRG</sequence>
<organism evidence="10 11">
    <name type="scientific">Rubus argutus</name>
    <name type="common">Southern blackberry</name>
    <dbReference type="NCBI Taxonomy" id="59490"/>
    <lineage>
        <taxon>Eukaryota</taxon>
        <taxon>Viridiplantae</taxon>
        <taxon>Streptophyta</taxon>
        <taxon>Embryophyta</taxon>
        <taxon>Tracheophyta</taxon>
        <taxon>Spermatophyta</taxon>
        <taxon>Magnoliopsida</taxon>
        <taxon>eudicotyledons</taxon>
        <taxon>Gunneridae</taxon>
        <taxon>Pentapetalae</taxon>
        <taxon>rosids</taxon>
        <taxon>fabids</taxon>
        <taxon>Rosales</taxon>
        <taxon>Rosaceae</taxon>
        <taxon>Rosoideae</taxon>
        <taxon>Rosoideae incertae sedis</taxon>
        <taxon>Rubus</taxon>
    </lineage>
</organism>
<keyword evidence="11" id="KW-1185">Reference proteome</keyword>